<dbReference type="Pfam" id="PF00106">
    <property type="entry name" value="adh_short"/>
    <property type="match status" value="1"/>
</dbReference>
<feature type="non-terminal residue" evidence="3">
    <location>
        <position position="134"/>
    </location>
</feature>
<dbReference type="SUPFAM" id="SSF51735">
    <property type="entry name" value="NAD(P)-binding Rossmann-fold domains"/>
    <property type="match status" value="1"/>
</dbReference>
<dbReference type="InterPro" id="IPR002347">
    <property type="entry name" value="SDR_fam"/>
</dbReference>
<evidence type="ECO:0000256" key="2">
    <source>
        <dbReference type="ARBA" id="ARBA00023002"/>
    </source>
</evidence>
<sequence length="134" mass="13987">MQDLNGKLAVVTGGASGLGLAFAHRFAAEGMRIAIADIEEPVLDQAVAELEATGADVIGVRCDVSDHDSVRNLKVAVDEAFGAAHLLCLNAGVASNGLIVEQSLKAWRWVLGVNLFGIVHGLDVFLPGIIEQGE</sequence>
<gene>
    <name evidence="3" type="ORF">METZ01_LOCUS353421</name>
</gene>
<dbReference type="PANTHER" id="PTHR43669:SF3">
    <property type="entry name" value="ALCOHOL DEHYDROGENASE, PUTATIVE (AFU_ORTHOLOGUE AFUA_3G03445)-RELATED"/>
    <property type="match status" value="1"/>
</dbReference>
<dbReference type="Gene3D" id="3.40.50.720">
    <property type="entry name" value="NAD(P)-binding Rossmann-like Domain"/>
    <property type="match status" value="1"/>
</dbReference>
<organism evidence="3">
    <name type="scientific">marine metagenome</name>
    <dbReference type="NCBI Taxonomy" id="408172"/>
    <lineage>
        <taxon>unclassified sequences</taxon>
        <taxon>metagenomes</taxon>
        <taxon>ecological metagenomes</taxon>
    </lineage>
</organism>
<proteinExistence type="inferred from homology"/>
<dbReference type="PRINTS" id="PR00081">
    <property type="entry name" value="GDHRDH"/>
</dbReference>
<protein>
    <recommendedName>
        <fullName evidence="4">SDR family NAD(P)-dependent oxidoreductase</fullName>
    </recommendedName>
</protein>
<name>A0A382RU26_9ZZZZ</name>
<dbReference type="GO" id="GO:0016491">
    <property type="term" value="F:oxidoreductase activity"/>
    <property type="evidence" value="ECO:0007669"/>
    <property type="project" value="UniProtKB-KW"/>
</dbReference>
<dbReference type="EMBL" id="UINC01123830">
    <property type="protein sequence ID" value="SVD00567.1"/>
    <property type="molecule type" value="Genomic_DNA"/>
</dbReference>
<accession>A0A382RU26</accession>
<evidence type="ECO:0000313" key="3">
    <source>
        <dbReference type="EMBL" id="SVD00567.1"/>
    </source>
</evidence>
<dbReference type="InterPro" id="IPR036291">
    <property type="entry name" value="NAD(P)-bd_dom_sf"/>
</dbReference>
<dbReference type="CDD" id="cd05233">
    <property type="entry name" value="SDR_c"/>
    <property type="match status" value="1"/>
</dbReference>
<reference evidence="3" key="1">
    <citation type="submission" date="2018-05" db="EMBL/GenBank/DDBJ databases">
        <authorList>
            <person name="Lanie J.A."/>
            <person name="Ng W.-L."/>
            <person name="Kazmierczak K.M."/>
            <person name="Andrzejewski T.M."/>
            <person name="Davidsen T.M."/>
            <person name="Wayne K.J."/>
            <person name="Tettelin H."/>
            <person name="Glass J.I."/>
            <person name="Rusch D."/>
            <person name="Podicherti R."/>
            <person name="Tsui H.-C.T."/>
            <person name="Winkler M.E."/>
        </authorList>
    </citation>
    <scope>NUCLEOTIDE SEQUENCE</scope>
</reference>
<evidence type="ECO:0000256" key="1">
    <source>
        <dbReference type="ARBA" id="ARBA00006484"/>
    </source>
</evidence>
<dbReference type="AlphaFoldDB" id="A0A382RU26"/>
<keyword evidence="2" id="KW-0560">Oxidoreductase</keyword>
<dbReference type="PANTHER" id="PTHR43669">
    <property type="entry name" value="5-KETO-D-GLUCONATE 5-REDUCTASE"/>
    <property type="match status" value="1"/>
</dbReference>
<comment type="similarity">
    <text evidence="1">Belongs to the short-chain dehydrogenases/reductases (SDR) family.</text>
</comment>
<evidence type="ECO:0008006" key="4">
    <source>
        <dbReference type="Google" id="ProtNLM"/>
    </source>
</evidence>